<feature type="compositionally biased region" description="Polar residues" evidence="1">
    <location>
        <begin position="718"/>
        <end position="727"/>
    </location>
</feature>
<feature type="region of interest" description="Disordered" evidence="1">
    <location>
        <begin position="835"/>
        <end position="874"/>
    </location>
</feature>
<protein>
    <submittedName>
        <fullName evidence="2">Uncharacterized protein</fullName>
    </submittedName>
</protein>
<evidence type="ECO:0000313" key="3">
    <source>
        <dbReference type="Proteomes" id="UP000823749"/>
    </source>
</evidence>
<dbReference type="PANTHER" id="PTHR34536:SF6">
    <property type="entry name" value="DENTIN SIALOPHOSPHOPROTEIN-LIKE PROTEIN"/>
    <property type="match status" value="1"/>
</dbReference>
<feature type="compositionally biased region" description="Polar residues" evidence="1">
    <location>
        <begin position="541"/>
        <end position="560"/>
    </location>
</feature>
<feature type="region of interest" description="Disordered" evidence="1">
    <location>
        <begin position="1118"/>
        <end position="1137"/>
    </location>
</feature>
<dbReference type="AlphaFoldDB" id="A0AAV6JI65"/>
<feature type="region of interest" description="Disordered" evidence="1">
    <location>
        <begin position="1186"/>
        <end position="1208"/>
    </location>
</feature>
<reference evidence="2" key="1">
    <citation type="submission" date="2020-08" db="EMBL/GenBank/DDBJ databases">
        <title>Plant Genome Project.</title>
        <authorList>
            <person name="Zhang R.-G."/>
        </authorList>
    </citation>
    <scope>NUCLEOTIDE SEQUENCE</scope>
    <source>
        <strain evidence="2">WSP0</strain>
        <tissue evidence="2">Leaf</tissue>
    </source>
</reference>
<proteinExistence type="predicted"/>
<name>A0AAV6JI65_9ERIC</name>
<gene>
    <name evidence="2" type="ORF">RHGRI_020394</name>
</gene>
<comment type="caution">
    <text evidence="2">The sequence shown here is derived from an EMBL/GenBank/DDBJ whole genome shotgun (WGS) entry which is preliminary data.</text>
</comment>
<feature type="region of interest" description="Disordered" evidence="1">
    <location>
        <begin position="703"/>
        <end position="727"/>
    </location>
</feature>
<feature type="compositionally biased region" description="Basic and acidic residues" evidence="1">
    <location>
        <begin position="121"/>
        <end position="134"/>
    </location>
</feature>
<feature type="compositionally biased region" description="Low complexity" evidence="1">
    <location>
        <begin position="179"/>
        <end position="189"/>
    </location>
</feature>
<feature type="compositionally biased region" description="Pro residues" evidence="1">
    <location>
        <begin position="161"/>
        <end position="171"/>
    </location>
</feature>
<organism evidence="2 3">
    <name type="scientific">Rhododendron griersonianum</name>
    <dbReference type="NCBI Taxonomy" id="479676"/>
    <lineage>
        <taxon>Eukaryota</taxon>
        <taxon>Viridiplantae</taxon>
        <taxon>Streptophyta</taxon>
        <taxon>Embryophyta</taxon>
        <taxon>Tracheophyta</taxon>
        <taxon>Spermatophyta</taxon>
        <taxon>Magnoliopsida</taxon>
        <taxon>eudicotyledons</taxon>
        <taxon>Gunneridae</taxon>
        <taxon>Pentapetalae</taxon>
        <taxon>asterids</taxon>
        <taxon>Ericales</taxon>
        <taxon>Ericaceae</taxon>
        <taxon>Ericoideae</taxon>
        <taxon>Rhodoreae</taxon>
        <taxon>Rhododendron</taxon>
    </lineage>
</organism>
<evidence type="ECO:0000313" key="2">
    <source>
        <dbReference type="EMBL" id="KAG5540142.1"/>
    </source>
</evidence>
<accession>A0AAV6JI65</accession>
<evidence type="ECO:0000256" key="1">
    <source>
        <dbReference type="SAM" id="MobiDB-lite"/>
    </source>
</evidence>
<sequence>MPQSQNSSSSCLTPIYSSFSKEILVASRCGGILMKREQTPSCTCAGLVSPGVLTCKTCGRPSTEGMGHSSANMLDTCNLEHTNFMDLELTWKTVKKGFRSSSRRSRKPARTLNVVVQQVDKSSKREKPSVSESEKLGVAVLGRRFAEKIEHVPIKKRRPPLQSPTTPPRTPSPHREESLSSQPSSSPQPDDFDQKTENKGISSPWWCSDDSCFPLAVQLSMKNDFVNNRKRSKLCNGKLGYTEDFSGIALLAAAACNSSTSDDAQEDQNGPTVDDFLTSGRIVSSISATPLEKRTTPSESGNLFLKESEKEESIDDLVVQDNSVALAQNLLDKGESARKSSSSKKEVRLHWDLNTVMEAWELPPDDLSTVSQRNGSDDAPDVIVHGEKPEKLEGRVNYREHLHAPEQLYYSAARTEVSTQFVSKDKSLDTCLFPGSEPISNRALSKEKINSSPTSVIISKMEASSGISAILLGQKVFIENVAPGIHLDTTISGKVVCESDSIQAQEVSTKAVDLPGNRTSQTELVSSATCQLSDVGYASKSGKSGLSNTSPVHDNSSGLDTTFREGQPIVAVDVGRKQDKEAPTAFAVPMDSSFHWEMKELTPKYYECFGNVDLADAIDDGKGLDVSNRRNGPTVCAEKMNQIKGSYESPFEDGELRESVVYSCEENDGDGEIECVDYDSDCRDRDGFNVSNRCTSEVGSDSYVNGDNGGFPDKEFQSGRSNPLKGSSHSLSLMKRTGQNHFLEGFECSTERTSEANNIDTQKKFAAELMEGHDVVGSSAGEVGSRAGRIIFSSNFEGTSCSDALHRSDNVYMQRGRNDTCFQPGRMFTSEKYLERDRSLQRRKTRNQGDSRNYYQTGYSQGTRYPRPRSIANSGAKIDGLTFCDQRRYTNYSSKDEHRPPIRQRSPADSDDGYSASRRTVVARDTIDHIRSRGRGRIYGQGFSRVPREEYDGHMSNNPASFSVHLPHYISMRERSFSPIRGRGASFSGPQQNSQSRSRSRSLTFRVQRARNMGVRCLSRSPEFRSDARMGRGRMPFPKSNYAKYDVDGPMSPSRTHFSSQRHPRWIDDENCESNSFVERKSPGRLIGARQKFDFGGFRGRTKSDECFRPMIRPGRFANYSDGGDRKHKYNGGDRERTKYHDKYDNIGKNHGLRRCNTSGVTRRFRINEKGCSMLRNSLNEESCIDSTDRRDIQRSTTEGRSPFRFSSERMYASGPKLSRILCDSNGDVSPSRG</sequence>
<feature type="region of interest" description="Disordered" evidence="1">
    <location>
        <begin position="891"/>
        <end position="920"/>
    </location>
</feature>
<feature type="compositionally biased region" description="Polar residues" evidence="1">
    <location>
        <begin position="848"/>
        <end position="863"/>
    </location>
</feature>
<dbReference type="EMBL" id="JACTNZ010000007">
    <property type="protein sequence ID" value="KAG5540142.1"/>
    <property type="molecule type" value="Genomic_DNA"/>
</dbReference>
<dbReference type="PANTHER" id="PTHR34536">
    <property type="entry name" value="DENTIN SIALOPHOSPHOPROTEIN-LIKE PROTEIN"/>
    <property type="match status" value="1"/>
</dbReference>
<feature type="region of interest" description="Disordered" evidence="1">
    <location>
        <begin position="97"/>
        <end position="134"/>
    </location>
</feature>
<feature type="region of interest" description="Disordered" evidence="1">
    <location>
        <begin position="541"/>
        <end position="562"/>
    </location>
</feature>
<feature type="region of interest" description="Disordered" evidence="1">
    <location>
        <begin position="980"/>
        <end position="1004"/>
    </location>
</feature>
<dbReference type="Proteomes" id="UP000823749">
    <property type="component" value="Chromosome 7"/>
</dbReference>
<feature type="region of interest" description="Disordered" evidence="1">
    <location>
        <begin position="150"/>
        <end position="200"/>
    </location>
</feature>
<feature type="compositionally biased region" description="Basic residues" evidence="1">
    <location>
        <begin position="97"/>
        <end position="109"/>
    </location>
</feature>
<keyword evidence="3" id="KW-1185">Reference proteome</keyword>
<dbReference type="EMBL" id="JACTNZ010000007">
    <property type="protein sequence ID" value="KAG5540144.1"/>
    <property type="molecule type" value="Genomic_DNA"/>
</dbReference>